<feature type="signal peptide" evidence="1">
    <location>
        <begin position="1"/>
        <end position="29"/>
    </location>
</feature>
<sequence length="604" mass="65560">MKTKRFLSILLSLVLVLGMLPGMSLTASAAGNTTEITPSNTSGAMTITLIIKGDPAATDFDVTLPTALAYDGTAKTASATAKSTVTGMGTITVEYYKDGTKVDSAVEIGDYTVKLKVAAGTHYNAGTVENADWKFTITKGTATVTQAPTAKALTYTGSAQELVSAGEATGGEMQYAIGTNTTTAPTTGWSASIPTATNAGTYYVWYKVDPATNYNGVVPACIVVEIKKVKGVAEYKPNEDVREVKGVDLDDVKTQLDKIAPVIANADNTGKGDNQIKDITVTLETKAVTANTVPKDEVSAIMQIANNKIPSSDQESSKISYLNITVKKNVIVYNVDGNGMPVSTSGTGQDTTLTTLPGVIDIPVQYDLTNLHNLQVVRYHGAQAEAFTKLDKEPTTPLRDQTDQTFFVEGSGATAIVHIYTKEFSTYALITSGTKEYKNESSTTTPTEKTEPTTKDESVTVYRLYYGPTMEHFYTTSAYERRVLIDKYGWVDEGIAWKSPKAPTTDEEKKTIKPVYRLFNPFTTDHHYTKDPNERKTLIDKYGWKDEGVAFYSNDKGDATVYRLWHPGLITGAHHFTTGKHEYDVLITRGWIGETEAFKVNAAS</sequence>
<evidence type="ECO:0000256" key="1">
    <source>
        <dbReference type="SAM" id="SignalP"/>
    </source>
</evidence>
<feature type="domain" description="DUF5648" evidence="2">
    <location>
        <begin position="460"/>
        <end position="600"/>
    </location>
</feature>
<keyword evidence="4" id="KW-1185">Reference proteome</keyword>
<gene>
    <name evidence="3" type="ORF">EubceDRAFT1_0020</name>
</gene>
<keyword evidence="1" id="KW-0732">Signal</keyword>
<organism evidence="3 4">
    <name type="scientific">Eubacterium cellulosolvens (strain ATCC 43171 / JCM 9499 / 6)</name>
    <name type="common">Cillobacterium cellulosolvens</name>
    <dbReference type="NCBI Taxonomy" id="633697"/>
    <lineage>
        <taxon>Bacteria</taxon>
        <taxon>Bacillati</taxon>
        <taxon>Bacillota</taxon>
        <taxon>Clostridia</taxon>
        <taxon>Eubacteriales</taxon>
        <taxon>Eubacteriaceae</taxon>
        <taxon>Eubacterium</taxon>
    </lineage>
</organism>
<accession>I5AQ24</accession>
<feature type="chain" id="PRO_5003698771" description="DUF5648 domain-containing protein" evidence="1">
    <location>
        <begin position="30"/>
        <end position="604"/>
    </location>
</feature>
<name>I5AQ24_EUBC6</name>
<evidence type="ECO:0000313" key="4">
    <source>
        <dbReference type="Proteomes" id="UP000005753"/>
    </source>
</evidence>
<dbReference type="OrthoDB" id="4376109at2"/>
<protein>
    <recommendedName>
        <fullName evidence="2">DUF5648 domain-containing protein</fullName>
    </recommendedName>
</protein>
<dbReference type="STRING" id="633697.EubceDRAFT1_0020"/>
<reference evidence="3 4" key="1">
    <citation type="submission" date="2010-08" db="EMBL/GenBank/DDBJ databases">
        <authorList>
            <consortium name="US DOE Joint Genome Institute (JGI-PGF)"/>
            <person name="Lucas S."/>
            <person name="Copeland A."/>
            <person name="Lapidus A."/>
            <person name="Cheng J.-F."/>
            <person name="Bruce D."/>
            <person name="Goodwin L."/>
            <person name="Pitluck S."/>
            <person name="Land M.L."/>
            <person name="Hauser L."/>
            <person name="Chang Y.-J."/>
            <person name="Anderson I.J."/>
            <person name="Johnson E."/>
            <person name="Mulhopadhyay B."/>
            <person name="Kyrpides N."/>
            <person name="Woyke T.J."/>
        </authorList>
    </citation>
    <scope>NUCLEOTIDE SEQUENCE [LARGE SCALE GENOMIC DNA]</scope>
    <source>
        <strain evidence="3 4">6</strain>
    </source>
</reference>
<dbReference type="EMBL" id="CM001487">
    <property type="protein sequence ID" value="EIM55897.1"/>
    <property type="molecule type" value="Genomic_DNA"/>
</dbReference>
<evidence type="ECO:0000259" key="2">
    <source>
        <dbReference type="Pfam" id="PF18885"/>
    </source>
</evidence>
<dbReference type="Proteomes" id="UP000005753">
    <property type="component" value="Chromosome"/>
</dbReference>
<dbReference type="HOGENOM" id="CLU_497606_0_0_9"/>
<dbReference type="InterPro" id="IPR043708">
    <property type="entry name" value="DUF5648"/>
</dbReference>
<dbReference type="eggNOG" id="COG3757">
    <property type="taxonomic scope" value="Bacteria"/>
</dbReference>
<dbReference type="Pfam" id="PF18885">
    <property type="entry name" value="DUF5648"/>
    <property type="match status" value="1"/>
</dbReference>
<proteinExistence type="predicted"/>
<reference evidence="3 4" key="2">
    <citation type="submission" date="2012-02" db="EMBL/GenBank/DDBJ databases">
        <title>Improved High-Quality Draft sequence of Eubacterium cellulosolvens 6.</title>
        <authorList>
            <consortium name="US DOE Joint Genome Institute"/>
            <person name="Lucas S."/>
            <person name="Han J."/>
            <person name="Lapidus A."/>
            <person name="Cheng J.-F."/>
            <person name="Goodwin L."/>
            <person name="Pitluck S."/>
            <person name="Peters L."/>
            <person name="Mikhailova N."/>
            <person name="Gu W."/>
            <person name="Detter J.C."/>
            <person name="Han C."/>
            <person name="Tapia R."/>
            <person name="Land M."/>
            <person name="Hauser L."/>
            <person name="Kyrpides N."/>
            <person name="Ivanova N."/>
            <person name="Pagani I."/>
            <person name="Johnson E."/>
            <person name="Mukhopadhyay B."/>
            <person name="Anderson I."/>
            <person name="Woyke T."/>
        </authorList>
    </citation>
    <scope>NUCLEOTIDE SEQUENCE [LARGE SCALE GENOMIC DNA]</scope>
    <source>
        <strain evidence="3 4">6</strain>
    </source>
</reference>
<evidence type="ECO:0000313" key="3">
    <source>
        <dbReference type="EMBL" id="EIM55897.1"/>
    </source>
</evidence>
<dbReference type="AlphaFoldDB" id="I5AQ24"/>
<dbReference type="eggNOG" id="COG4964">
    <property type="taxonomic scope" value="Bacteria"/>
</dbReference>